<name>A0ABT6NEU2_9FIRM</name>
<dbReference type="Pfam" id="PF00015">
    <property type="entry name" value="MCPsignal"/>
    <property type="match status" value="1"/>
</dbReference>
<accession>A0ABT6NEU2</accession>
<dbReference type="Pfam" id="PF00672">
    <property type="entry name" value="HAMP"/>
    <property type="match status" value="1"/>
</dbReference>
<feature type="compositionally biased region" description="Basic and acidic residues" evidence="5">
    <location>
        <begin position="1"/>
        <end position="18"/>
    </location>
</feature>
<dbReference type="InterPro" id="IPR003660">
    <property type="entry name" value="HAMP_dom"/>
</dbReference>
<dbReference type="Gene3D" id="6.10.340.10">
    <property type="match status" value="1"/>
</dbReference>
<evidence type="ECO:0000256" key="2">
    <source>
        <dbReference type="ARBA" id="ARBA00029447"/>
    </source>
</evidence>
<dbReference type="CDD" id="cd11386">
    <property type="entry name" value="MCP_signal"/>
    <property type="match status" value="1"/>
</dbReference>
<feature type="transmembrane region" description="Helical" evidence="6">
    <location>
        <begin position="359"/>
        <end position="381"/>
    </location>
</feature>
<evidence type="ECO:0000256" key="3">
    <source>
        <dbReference type="PROSITE-ProRule" id="PRU00284"/>
    </source>
</evidence>
<feature type="coiled-coil region" evidence="4">
    <location>
        <begin position="712"/>
        <end position="739"/>
    </location>
</feature>
<evidence type="ECO:0000259" key="8">
    <source>
        <dbReference type="PROSITE" id="PS50885"/>
    </source>
</evidence>
<dbReference type="Proteomes" id="UP001158045">
    <property type="component" value="Unassembled WGS sequence"/>
</dbReference>
<comment type="similarity">
    <text evidence="2">Belongs to the methyl-accepting chemotaxis (MCP) protein family.</text>
</comment>
<evidence type="ECO:0000256" key="6">
    <source>
        <dbReference type="SAM" id="Phobius"/>
    </source>
</evidence>
<keyword evidence="4" id="KW-0175">Coiled coil</keyword>
<dbReference type="RefSeq" id="WP_281094829.1">
    <property type="nucleotide sequence ID" value="NZ_JARYZI010000008.1"/>
</dbReference>
<feature type="region of interest" description="Disordered" evidence="5">
    <location>
        <begin position="1"/>
        <end position="53"/>
    </location>
</feature>
<keyword evidence="6" id="KW-1133">Transmembrane helix</keyword>
<sequence length="739" mass="81671">MIKSNDDNSQLGKKDKPQKPKKPKVKKEKKEKIKKVKTSKSTAKGSKIKRSKDTTEKKNKLNFNFKNWKIRSKVLAGFIVIILALIYVTVSSYNFIGLIAYTYIPVIEAQNQLGTTVQSMNSTQRDFMLLDRTNEEFYKAASDLADGQLSQTERTIAFAGFYQRAIEDINKLADAKLIKDNQDLYDQTKLLRQELEAYKANFDGMHASIQKRGFDRYGVVGEIETMKKQLKTKLAAMPQDSNLDKAMANLDNAHVNYLYTQESRFLEQIKDQLNYPNTQVQFGDFTQSYKDQYKSISEGYIAAFSELVALDDTIGRNPEEGYFAAITESSTRVSEIASLLNTSIKDKMTDAIKMLIGELILLVIVITGLAIAFAVVLATIISKPVNNVNHMLKDISEGEGDLTKSLNIHTKEEMGTMARLFNQFVSKIRAVVVEVKGSASKLSGYTDEIHDAIDQANESIEHINIEVQSMIDGLQNNASVVQQTTASIQELSSSAQMISKEADLVVVDSEQVLSASKQGVGKLETVVSSIEQVKTSSESMATVINTLKLSSDEIVEIVNIINAIAEQTSLLALNASIEAARAGEHGRGFSVVAEEVRKLADQSKGSAFKINDIIHQISTDIQGASATMNKEKALVERSVSEAHDTSESFKIILNLIEGITSKISNISQGASQQSQISEEMAKAIDELSNIMQDNVSSSERIGSSIENQVATFEEIAASISELKNMAQVLETETNRFKVE</sequence>
<keyword evidence="6" id="KW-0812">Transmembrane</keyword>
<dbReference type="PROSITE" id="PS50111">
    <property type="entry name" value="CHEMOTAXIS_TRANSDUC_2"/>
    <property type="match status" value="1"/>
</dbReference>
<evidence type="ECO:0000313" key="9">
    <source>
        <dbReference type="EMBL" id="MDH8678936.1"/>
    </source>
</evidence>
<proteinExistence type="inferred from homology"/>
<dbReference type="CDD" id="cd06225">
    <property type="entry name" value="HAMP"/>
    <property type="match status" value="1"/>
</dbReference>
<dbReference type="EMBL" id="JARYZI010000008">
    <property type="protein sequence ID" value="MDH8678936.1"/>
    <property type="molecule type" value="Genomic_DNA"/>
</dbReference>
<keyword evidence="6" id="KW-0472">Membrane</keyword>
<dbReference type="Gene3D" id="1.10.287.950">
    <property type="entry name" value="Methyl-accepting chemotaxis protein"/>
    <property type="match status" value="1"/>
</dbReference>
<reference evidence="9 10" key="1">
    <citation type="submission" date="2023-04" db="EMBL/GenBank/DDBJ databases">
        <title>Fusibacter bizertensis strain WBS, isolated from littoral bottom sediments of the Arctic seas - biochemical and genomic analysis.</title>
        <authorList>
            <person name="Brioukhanov A.L."/>
        </authorList>
    </citation>
    <scope>NUCLEOTIDE SEQUENCE [LARGE SCALE GENOMIC DNA]</scope>
    <source>
        <strain evidence="9 10">WBS</strain>
    </source>
</reference>
<keyword evidence="1 3" id="KW-0807">Transducer</keyword>
<dbReference type="PROSITE" id="PS50885">
    <property type="entry name" value="HAMP"/>
    <property type="match status" value="1"/>
</dbReference>
<feature type="domain" description="Methyl-accepting transducer" evidence="7">
    <location>
        <begin position="452"/>
        <end position="688"/>
    </location>
</feature>
<feature type="compositionally biased region" description="Basic residues" evidence="5">
    <location>
        <begin position="19"/>
        <end position="38"/>
    </location>
</feature>
<dbReference type="InterPro" id="IPR004089">
    <property type="entry name" value="MCPsignal_dom"/>
</dbReference>
<dbReference type="PANTHER" id="PTHR32089:SF112">
    <property type="entry name" value="LYSOZYME-LIKE PROTEIN-RELATED"/>
    <property type="match status" value="1"/>
</dbReference>
<feature type="transmembrane region" description="Helical" evidence="6">
    <location>
        <begin position="74"/>
        <end position="104"/>
    </location>
</feature>
<dbReference type="SMART" id="SM00283">
    <property type="entry name" value="MA"/>
    <property type="match status" value="1"/>
</dbReference>
<evidence type="ECO:0000256" key="5">
    <source>
        <dbReference type="SAM" id="MobiDB-lite"/>
    </source>
</evidence>
<keyword evidence="10" id="KW-1185">Reference proteome</keyword>
<dbReference type="PANTHER" id="PTHR32089">
    <property type="entry name" value="METHYL-ACCEPTING CHEMOTAXIS PROTEIN MCPB"/>
    <property type="match status" value="1"/>
</dbReference>
<dbReference type="SMART" id="SM00304">
    <property type="entry name" value="HAMP"/>
    <property type="match status" value="1"/>
</dbReference>
<organism evidence="9 10">
    <name type="scientific">Fusibacter bizertensis</name>
    <dbReference type="NCBI Taxonomy" id="1488331"/>
    <lineage>
        <taxon>Bacteria</taxon>
        <taxon>Bacillati</taxon>
        <taxon>Bacillota</taxon>
        <taxon>Clostridia</taxon>
        <taxon>Eubacteriales</taxon>
        <taxon>Eubacteriales Family XII. Incertae Sedis</taxon>
        <taxon>Fusibacter</taxon>
    </lineage>
</organism>
<evidence type="ECO:0000259" key="7">
    <source>
        <dbReference type="PROSITE" id="PS50111"/>
    </source>
</evidence>
<evidence type="ECO:0000256" key="4">
    <source>
        <dbReference type="SAM" id="Coils"/>
    </source>
</evidence>
<comment type="caution">
    <text evidence="9">The sequence shown here is derived from an EMBL/GenBank/DDBJ whole genome shotgun (WGS) entry which is preliminary data.</text>
</comment>
<gene>
    <name evidence="9" type="ORF">QE109_12290</name>
</gene>
<evidence type="ECO:0000313" key="10">
    <source>
        <dbReference type="Proteomes" id="UP001158045"/>
    </source>
</evidence>
<dbReference type="SUPFAM" id="SSF58104">
    <property type="entry name" value="Methyl-accepting chemotaxis protein (MCP) signaling domain"/>
    <property type="match status" value="1"/>
</dbReference>
<feature type="domain" description="HAMP" evidence="8">
    <location>
        <begin position="379"/>
        <end position="433"/>
    </location>
</feature>
<protein>
    <submittedName>
        <fullName evidence="9">Methyl-accepting chemotaxis protein</fullName>
    </submittedName>
</protein>
<evidence type="ECO:0000256" key="1">
    <source>
        <dbReference type="ARBA" id="ARBA00023224"/>
    </source>
</evidence>